<evidence type="ECO:0000313" key="2">
    <source>
        <dbReference type="Proteomes" id="UP001485226"/>
    </source>
</evidence>
<organism evidence="1 2">
    <name type="scientific">Flavobacterium calami</name>
    <dbReference type="NCBI Taxonomy" id="3139144"/>
    <lineage>
        <taxon>Bacteria</taxon>
        <taxon>Pseudomonadati</taxon>
        <taxon>Bacteroidota</taxon>
        <taxon>Flavobacteriia</taxon>
        <taxon>Flavobacteriales</taxon>
        <taxon>Flavobacteriaceae</taxon>
        <taxon>Flavobacterium</taxon>
    </lineage>
</organism>
<evidence type="ECO:0008006" key="3">
    <source>
        <dbReference type="Google" id="ProtNLM"/>
    </source>
</evidence>
<reference evidence="1 2" key="1">
    <citation type="submission" date="2024-04" db="EMBL/GenBank/DDBJ databases">
        <title>Flavobacterium sp. DGU38 16S ribosomal RNA gene Genome sequencing and assembly.</title>
        <authorList>
            <person name="Park S."/>
        </authorList>
    </citation>
    <scope>NUCLEOTIDE SEQUENCE [LARGE SCALE GENOMIC DNA]</scope>
    <source>
        <strain evidence="1 2">DGU38</strain>
    </source>
</reference>
<evidence type="ECO:0000313" key="1">
    <source>
        <dbReference type="EMBL" id="MEL1252671.1"/>
    </source>
</evidence>
<dbReference type="Proteomes" id="UP001485226">
    <property type="component" value="Unassembled WGS sequence"/>
</dbReference>
<comment type="caution">
    <text evidence="1">The sequence shown here is derived from an EMBL/GenBank/DDBJ whole genome shotgun (WGS) entry which is preliminary data.</text>
</comment>
<accession>A0ABU9IKE5</accession>
<sequence length="344" mass="40674">MSMLKLYTDTMCLIPENRKFIFPLLLDLCYINNVNLLTKYTIVNDIKDCDIAVVPIDIARYDRTKSQEKLSAFIKKANKYDKKVWIYSGGDFGRTIRNTNNVYTFRLGGFESKLDDKTFIFPSFISDPFRYLNTGFVPLKKKDKPQVGFVGHANNSFVKRSKEIIIFLKYNMKRWLGKIQTDYQSFFPSSLKRFKLLKKLENSDLISTDFIYRNSYRAGVQNDEDLRRTTTEFFENIVRNPYTFCMRGAGNFSVRFYETLAMGRIPLIVDTDFRFPLAGQIEWEKHCLICKEDSIVDTLIDFHQKISSDDFELMQRNNRDLWVKHLEREAYFLNIYSIFKTNIQ</sequence>
<dbReference type="RefSeq" id="WP_341689274.1">
    <property type="nucleotide sequence ID" value="NZ_JBBYHS010000002.1"/>
</dbReference>
<protein>
    <recommendedName>
        <fullName evidence="3">Exostosin family protein</fullName>
    </recommendedName>
</protein>
<keyword evidence="2" id="KW-1185">Reference proteome</keyword>
<proteinExistence type="predicted"/>
<name>A0ABU9IKE5_9FLAO</name>
<dbReference type="EMBL" id="JBBYHS010000002">
    <property type="protein sequence ID" value="MEL1252671.1"/>
    <property type="molecule type" value="Genomic_DNA"/>
</dbReference>
<gene>
    <name evidence="1" type="ORF">AAEO57_02685</name>
</gene>